<accession>A0A6V7R7G4</accession>
<feature type="transmembrane region" description="Helical" evidence="2">
    <location>
        <begin position="12"/>
        <end position="35"/>
    </location>
</feature>
<proteinExistence type="predicted"/>
<keyword evidence="4" id="KW-1185">Reference proteome</keyword>
<dbReference type="InterPro" id="IPR006311">
    <property type="entry name" value="TAT_signal"/>
</dbReference>
<evidence type="ECO:0000256" key="2">
    <source>
        <dbReference type="SAM" id="Phobius"/>
    </source>
</evidence>
<evidence type="ECO:0000313" key="3">
    <source>
        <dbReference type="EMBL" id="CAD2072954.1"/>
    </source>
</evidence>
<feature type="region of interest" description="Disordered" evidence="1">
    <location>
        <begin position="42"/>
        <end position="66"/>
    </location>
</feature>
<keyword evidence="2" id="KW-1133">Transmembrane helix</keyword>
<dbReference type="InterPro" id="IPR019546">
    <property type="entry name" value="TAT_signal_bac_arc"/>
</dbReference>
<sequence length="258" mass="28668">MSEEKQFSRRDFLKTTGAATGGIIGGSLLGGFIGFNLNDDQSEQAEQNKTDGHSDGHESSGGGLSDKTRVFFMTDEDFIVVEAAMERIFPESKVGPGAKELGAAYYLDGQLAGQWGSNTKEYMVGPFHEGLPTQGYQSPLTRAEYFTIGINKLKSEAQDRHDKGFHELDEKDMDAILQDFQDGKVDLGVPKNIATSAYFFTMLRGATLEGVYSDPVYRGNRNMEGWKMKQFPGHQHSYLQLIESDEFQEIDPMPNFGM</sequence>
<keyword evidence="2" id="KW-0812">Transmembrane</keyword>
<name>A0A6V7R7G4_9BACL</name>
<gene>
    <name evidence="3" type="ORF">JEOSCH030_00507</name>
</gene>
<dbReference type="AlphaFoldDB" id="A0A6V7R7G4"/>
<comment type="caution">
    <text evidence="3">The sequence shown here is derived from an EMBL/GenBank/DDBJ whole genome shotgun (WGS) entry which is preliminary data.</text>
</comment>
<keyword evidence="2" id="KW-0472">Membrane</keyword>
<dbReference type="Proteomes" id="UP000521032">
    <property type="component" value="Unassembled WGS sequence"/>
</dbReference>
<protein>
    <submittedName>
        <fullName evidence="3">Gluconate 2-dehydrogenase subunit 3</fullName>
    </submittedName>
</protein>
<dbReference type="RefSeq" id="WP_186085569.1">
    <property type="nucleotide sequence ID" value="NZ_BMDB01000001.1"/>
</dbReference>
<evidence type="ECO:0000256" key="1">
    <source>
        <dbReference type="SAM" id="MobiDB-lite"/>
    </source>
</evidence>
<dbReference type="PROSITE" id="PS51318">
    <property type="entry name" value="TAT"/>
    <property type="match status" value="1"/>
</dbReference>
<dbReference type="EMBL" id="CAJEWE010000006">
    <property type="protein sequence ID" value="CAD2072954.1"/>
    <property type="molecule type" value="Genomic_DNA"/>
</dbReference>
<dbReference type="Pfam" id="PF13618">
    <property type="entry name" value="Gluconate_2-dh3"/>
    <property type="match status" value="1"/>
</dbReference>
<organism evidence="3 4">
    <name type="scientific">Phocicoccus schoeneichii</name>
    <dbReference type="NCBI Taxonomy" id="1812261"/>
    <lineage>
        <taxon>Bacteria</taxon>
        <taxon>Bacillati</taxon>
        <taxon>Bacillota</taxon>
        <taxon>Bacilli</taxon>
        <taxon>Bacillales</taxon>
        <taxon>Salinicoccaceae</taxon>
        <taxon>Phocicoccus</taxon>
    </lineage>
</organism>
<dbReference type="NCBIfam" id="TIGR01409">
    <property type="entry name" value="TAT_signal_seq"/>
    <property type="match status" value="1"/>
</dbReference>
<evidence type="ECO:0000313" key="4">
    <source>
        <dbReference type="Proteomes" id="UP000521032"/>
    </source>
</evidence>
<reference evidence="3 4" key="1">
    <citation type="submission" date="2020-07" db="EMBL/GenBank/DDBJ databases">
        <authorList>
            <person name="Criscuolo A."/>
        </authorList>
    </citation>
    <scope>NUCLEOTIDE SEQUENCE [LARGE SCALE GENOMIC DNA]</scope>
    <source>
        <strain evidence="4">CIP 111030</strain>
    </source>
</reference>
<dbReference type="InterPro" id="IPR027056">
    <property type="entry name" value="Gluconate_2DH_su3"/>
</dbReference>
<feature type="compositionally biased region" description="Basic and acidic residues" evidence="1">
    <location>
        <begin position="46"/>
        <end position="58"/>
    </location>
</feature>